<gene>
    <name evidence="1" type="ORF">N0B51_00970</name>
</gene>
<dbReference type="EMBL" id="JAOAMV010000001">
    <property type="protein sequence ID" value="MCT2557544.1"/>
    <property type="molecule type" value="Genomic_DNA"/>
</dbReference>
<comment type="caution">
    <text evidence="1">The sequence shown here is derived from an EMBL/GenBank/DDBJ whole genome shotgun (WGS) entry which is preliminary data.</text>
</comment>
<evidence type="ECO:0000313" key="1">
    <source>
        <dbReference type="EMBL" id="MCT2557544.1"/>
    </source>
</evidence>
<dbReference type="RefSeq" id="WP_259960321.1">
    <property type="nucleotide sequence ID" value="NZ_JAOAMV010000001.1"/>
</dbReference>
<accession>A0A9X2VZQ8</accession>
<dbReference type="AlphaFoldDB" id="A0A9X2VZQ8"/>
<sequence>MKNPRSLRQRTETIGELHDAFDPRFLNQRIVGSGERKIRGGVFHEPSGLKQEVLHQIGSIAAFSPRHISDTCSNVASSPAAAFA</sequence>
<reference evidence="1" key="1">
    <citation type="submission" date="2022-09" db="EMBL/GenBank/DDBJ databases">
        <title>The genome sequence of Tsuneonella sp. YG55.</title>
        <authorList>
            <person name="Liu Y."/>
        </authorList>
    </citation>
    <scope>NUCLEOTIDE SEQUENCE</scope>
    <source>
        <strain evidence="1">YG55</strain>
    </source>
</reference>
<organism evidence="1 2">
    <name type="scientific">Tsuneonella litorea</name>
    <dbReference type="NCBI Taxonomy" id="2976475"/>
    <lineage>
        <taxon>Bacteria</taxon>
        <taxon>Pseudomonadati</taxon>
        <taxon>Pseudomonadota</taxon>
        <taxon>Alphaproteobacteria</taxon>
        <taxon>Sphingomonadales</taxon>
        <taxon>Erythrobacteraceae</taxon>
        <taxon>Tsuneonella</taxon>
    </lineage>
</organism>
<protein>
    <submittedName>
        <fullName evidence="1">Uncharacterized protein</fullName>
    </submittedName>
</protein>
<keyword evidence="2" id="KW-1185">Reference proteome</keyword>
<evidence type="ECO:0000313" key="2">
    <source>
        <dbReference type="Proteomes" id="UP001142648"/>
    </source>
</evidence>
<proteinExistence type="predicted"/>
<name>A0A9X2VZQ8_9SPHN</name>
<dbReference type="Proteomes" id="UP001142648">
    <property type="component" value="Unassembled WGS sequence"/>
</dbReference>